<keyword evidence="4" id="KW-1133">Transmembrane helix</keyword>
<feature type="transmembrane region" description="Helical" evidence="4">
    <location>
        <begin position="228"/>
        <end position="249"/>
    </location>
</feature>
<dbReference type="GO" id="GO:0042157">
    <property type="term" value="P:lipoprotein metabolic process"/>
    <property type="evidence" value="ECO:0007669"/>
    <property type="project" value="InterPro"/>
</dbReference>
<dbReference type="PANTHER" id="PTHR14096">
    <property type="entry name" value="APOLIPOPROTEIN L"/>
    <property type="match status" value="1"/>
</dbReference>
<dbReference type="AlphaFoldDB" id="A0A6P6I2I3"/>
<dbReference type="PANTHER" id="PTHR14096:SF7">
    <property type="entry name" value="APOLIPOPROTEIN L6"/>
    <property type="match status" value="1"/>
</dbReference>
<dbReference type="RefSeq" id="XP_025782236.1">
    <property type="nucleotide sequence ID" value="XM_025926451.1"/>
</dbReference>
<keyword evidence="2" id="KW-0175">Coiled coil</keyword>
<dbReference type="Pfam" id="PF05461">
    <property type="entry name" value="ApoL"/>
    <property type="match status" value="1"/>
</dbReference>
<evidence type="ECO:0000256" key="3">
    <source>
        <dbReference type="SAM" id="MobiDB-lite"/>
    </source>
</evidence>
<keyword evidence="4" id="KW-0812">Transmembrane</keyword>
<keyword evidence="5" id="KW-1185">Reference proteome</keyword>
<dbReference type="InterPro" id="IPR008405">
    <property type="entry name" value="ApoL"/>
</dbReference>
<dbReference type="GeneID" id="112863340"/>
<accession>A0A6P6I2I3</accession>
<dbReference type="KEGG" id="pcoo:112863340"/>
<comment type="similarity">
    <text evidence="1">Belongs to the apolipoprotein L family.</text>
</comment>
<dbReference type="GO" id="GO:0008289">
    <property type="term" value="F:lipid binding"/>
    <property type="evidence" value="ECO:0007669"/>
    <property type="project" value="InterPro"/>
</dbReference>
<dbReference type="GO" id="GO:0006869">
    <property type="term" value="P:lipid transport"/>
    <property type="evidence" value="ECO:0007669"/>
    <property type="project" value="InterPro"/>
</dbReference>
<feature type="transmembrane region" description="Helical" evidence="4">
    <location>
        <begin position="255"/>
        <end position="278"/>
    </location>
</feature>
<organism evidence="5 6">
    <name type="scientific">Puma concolor</name>
    <name type="common">Mountain lion</name>
    <name type="synonym">Felis concolor</name>
    <dbReference type="NCBI Taxonomy" id="9696"/>
    <lineage>
        <taxon>Eukaryota</taxon>
        <taxon>Metazoa</taxon>
        <taxon>Chordata</taxon>
        <taxon>Craniata</taxon>
        <taxon>Vertebrata</taxon>
        <taxon>Euteleostomi</taxon>
        <taxon>Mammalia</taxon>
        <taxon>Eutheria</taxon>
        <taxon>Laurasiatheria</taxon>
        <taxon>Carnivora</taxon>
        <taxon>Feliformia</taxon>
        <taxon>Felidae</taxon>
        <taxon>Felinae</taxon>
        <taxon>Puma</taxon>
    </lineage>
</organism>
<dbReference type="Proteomes" id="UP000515131">
    <property type="component" value="Unplaced"/>
</dbReference>
<gene>
    <name evidence="6" type="primary">APOL6</name>
</gene>
<dbReference type="GO" id="GO:0016020">
    <property type="term" value="C:membrane"/>
    <property type="evidence" value="ECO:0007669"/>
    <property type="project" value="TreeGrafter"/>
</dbReference>
<protein>
    <submittedName>
        <fullName evidence="6">Apolipoprotein L6</fullName>
    </submittedName>
</protein>
<evidence type="ECO:0000256" key="4">
    <source>
        <dbReference type="SAM" id="Phobius"/>
    </source>
</evidence>
<evidence type="ECO:0000256" key="1">
    <source>
        <dbReference type="ARBA" id="ARBA00010090"/>
    </source>
</evidence>
<name>A0A6P6I2I3_PUMCO</name>
<reference evidence="6" key="1">
    <citation type="submission" date="2025-08" db="UniProtKB">
        <authorList>
            <consortium name="RefSeq"/>
        </authorList>
    </citation>
    <scope>IDENTIFICATION</scope>
    <source>
        <tissue evidence="6">Blood</tissue>
    </source>
</reference>
<dbReference type="CTD" id="80830"/>
<feature type="coiled-coil region" evidence="2">
    <location>
        <begin position="416"/>
        <end position="443"/>
    </location>
</feature>
<evidence type="ECO:0000313" key="5">
    <source>
        <dbReference type="Proteomes" id="UP000515131"/>
    </source>
</evidence>
<dbReference type="GO" id="GO:0005576">
    <property type="term" value="C:extracellular region"/>
    <property type="evidence" value="ECO:0007669"/>
    <property type="project" value="InterPro"/>
</dbReference>
<feature type="region of interest" description="Disordered" evidence="3">
    <location>
        <begin position="1"/>
        <end position="47"/>
    </location>
</feature>
<keyword evidence="4" id="KW-0472">Membrane</keyword>
<proteinExistence type="inferred from homology"/>
<sequence length="475" mass="51043">MAGLWQKQKQLENSLPPGGRRQPEGAERTGAGAGAREEPVVFWGRGHRPPLPPGVPIQSCPHPLCSSPRGLSKAYNAARDPGPGRGDLTETTRTQFFRSLRVGQQRLGLPFGQQNPPETLHFVPSSCSPPAGPEAPQRTSTALVAQELVDDQAGKGFEAGIGLQRDQDDILPCEGVQQGEEGLSPEEITFLEEFPIVKEELEAGIRKLHALADHIDTTHRTLTKTNMAANSMAVVSGAMSILALVLAPATAGGSLMFSAAGKGLGTAAGVTSVLINILGHFRNQEARAQASSLVPTRGHEVGEPGGQKASYLMAVGKMAYDYGSAIKDIKKDIRALQIARAHPRLATAAKRLLTTGRVSARRSRQVQRAFKGTTLLMTTNIRLLGSAMAGLSLGQDLTALLKDWKRLKEGARAKSAEELRAQTWELERTLTELTQLYESLKRRGNPTPPLASLFRLEWGSHGCPMPDSTTASQEF</sequence>
<evidence type="ECO:0000256" key="2">
    <source>
        <dbReference type="SAM" id="Coils"/>
    </source>
</evidence>
<evidence type="ECO:0000313" key="6">
    <source>
        <dbReference type="RefSeq" id="XP_025782236.1"/>
    </source>
</evidence>